<sequence>MGQVVLIESENGLFVKIRATPAERSVESDAPDFCRTGLSLQSAKRHKNFFKTKNASKKNGASQYFRSIPVAKYIRKI</sequence>
<evidence type="ECO:0000313" key="2">
    <source>
        <dbReference type="Proteomes" id="UP000285569"/>
    </source>
</evidence>
<organism evidence="1 2">
    <name type="scientific">Leptospira yasudae</name>
    <dbReference type="NCBI Taxonomy" id="2202201"/>
    <lineage>
        <taxon>Bacteria</taxon>
        <taxon>Pseudomonadati</taxon>
        <taxon>Spirochaetota</taxon>
        <taxon>Spirochaetia</taxon>
        <taxon>Leptospirales</taxon>
        <taxon>Leptospiraceae</taxon>
        <taxon>Leptospira</taxon>
    </lineage>
</organism>
<gene>
    <name evidence="1" type="ORF">DLM77_03260</name>
</gene>
<protein>
    <submittedName>
        <fullName evidence="1">Uncharacterized protein</fullName>
    </submittedName>
</protein>
<accession>A0ABX9M5N6</accession>
<dbReference type="EMBL" id="QHCR01000002">
    <property type="protein sequence ID" value="RHX81140.1"/>
    <property type="molecule type" value="Genomic_DNA"/>
</dbReference>
<keyword evidence="2" id="KW-1185">Reference proteome</keyword>
<dbReference type="Proteomes" id="UP000285569">
    <property type="component" value="Unassembled WGS sequence"/>
</dbReference>
<comment type="caution">
    <text evidence="1">The sequence shown here is derived from an EMBL/GenBank/DDBJ whole genome shotgun (WGS) entry which is preliminary data.</text>
</comment>
<reference evidence="1 2" key="2">
    <citation type="journal article" date="2020" name="Int. J. Syst. Evol. Microbiol.">
        <title>Leptospira yasudae sp. nov. and Leptospira stimsonii sp. nov., two new species of the pathogenic group isolated from environmental sources.</title>
        <authorList>
            <person name="Casanovas-Massana A."/>
            <person name="Hamond C."/>
            <person name="Santos L.A."/>
            <person name="de Oliveira D."/>
            <person name="Hacker K.P."/>
            <person name="Balassiano I."/>
            <person name="Costa F."/>
            <person name="Medeiros M.A."/>
            <person name="Reis M.G."/>
            <person name="Ko A.I."/>
            <person name="Wunder E.A."/>
        </authorList>
    </citation>
    <scope>NUCLEOTIDE SEQUENCE [LARGE SCALE GENOMIC DNA]</scope>
    <source>
        <strain evidence="1 2">B21</strain>
    </source>
</reference>
<reference evidence="2" key="1">
    <citation type="submission" date="2018-05" db="EMBL/GenBank/DDBJ databases">
        <title>Leptospira yasudae sp. nov. and Leptospira stimsonii sp. nov., two pathogenic species of the genus Leptospira isolated from environmental sources.</title>
        <authorList>
            <person name="Casanovas-Massana A."/>
            <person name="Hamond C."/>
            <person name="Santos L.A."/>
            <person name="Hacker K.P."/>
            <person name="Balassiano I."/>
            <person name="Medeiros M.A."/>
            <person name="Reis M.G."/>
            <person name="Ko A.I."/>
            <person name="Wunder E.A."/>
        </authorList>
    </citation>
    <scope>NUCLEOTIDE SEQUENCE [LARGE SCALE GENOMIC DNA]</scope>
    <source>
        <strain evidence="2">B21</strain>
    </source>
</reference>
<proteinExistence type="predicted"/>
<name>A0ABX9M5N6_9LEPT</name>
<evidence type="ECO:0000313" key="1">
    <source>
        <dbReference type="EMBL" id="RHX81140.1"/>
    </source>
</evidence>